<proteinExistence type="predicted"/>
<sequence length="80" mass="9308">MFPGLKIYLTEKMELQAIDPESQINDLTDQQVANLSFEHPDRMVKSSIFKSLYKDKKKILKHVYNETLQGRKVDGKDPLI</sequence>
<organism evidence="1">
    <name type="scientific">Chromera velia CCMP2878</name>
    <dbReference type="NCBI Taxonomy" id="1169474"/>
    <lineage>
        <taxon>Eukaryota</taxon>
        <taxon>Sar</taxon>
        <taxon>Alveolata</taxon>
        <taxon>Colpodellida</taxon>
        <taxon>Chromeraceae</taxon>
        <taxon>Chromera</taxon>
    </lineage>
</organism>
<name>A0A0G4FBL7_9ALVE</name>
<evidence type="ECO:0000313" key="1">
    <source>
        <dbReference type="EMBL" id="CEM10017.1"/>
    </source>
</evidence>
<dbReference type="AlphaFoldDB" id="A0A0G4FBL7"/>
<dbReference type="VEuPathDB" id="CryptoDB:Cvel_16054"/>
<reference evidence="1" key="1">
    <citation type="submission" date="2014-11" db="EMBL/GenBank/DDBJ databases">
        <authorList>
            <person name="Otto D Thomas"/>
            <person name="Naeem Raeece"/>
        </authorList>
    </citation>
    <scope>NUCLEOTIDE SEQUENCE</scope>
</reference>
<accession>A0A0G4FBL7</accession>
<dbReference type="EMBL" id="CDMZ01000244">
    <property type="protein sequence ID" value="CEM10017.1"/>
    <property type="molecule type" value="Genomic_DNA"/>
</dbReference>
<gene>
    <name evidence="1" type="ORF">Cvel_16054</name>
</gene>
<protein>
    <submittedName>
        <fullName evidence="1">Uncharacterized protein</fullName>
    </submittedName>
</protein>